<dbReference type="PROSITE" id="PS50126">
    <property type="entry name" value="S1"/>
    <property type="match status" value="1"/>
</dbReference>
<dbReference type="OrthoDB" id="35160at2157"/>
<dbReference type="GO" id="GO:0071051">
    <property type="term" value="P:poly(A)-dependent snoRNA 3'-end processing"/>
    <property type="evidence" value="ECO:0007669"/>
    <property type="project" value="TreeGrafter"/>
</dbReference>
<organism evidence="7 8">
    <name type="scientific">Conexivisphaera calida</name>
    <dbReference type="NCBI Taxonomy" id="1874277"/>
    <lineage>
        <taxon>Archaea</taxon>
        <taxon>Nitrososphaerota</taxon>
        <taxon>Conexivisphaeria</taxon>
        <taxon>Conexivisphaerales</taxon>
        <taxon>Conexivisphaeraceae</taxon>
        <taxon>Conexivisphaera</taxon>
    </lineage>
</organism>
<dbReference type="InterPro" id="IPR054371">
    <property type="entry name" value="RRP4_N"/>
</dbReference>
<evidence type="ECO:0000313" key="8">
    <source>
        <dbReference type="Proteomes" id="UP000509448"/>
    </source>
</evidence>
<dbReference type="EMBL" id="AP018732">
    <property type="protein sequence ID" value="BBE41576.1"/>
    <property type="molecule type" value="Genomic_DNA"/>
</dbReference>
<evidence type="ECO:0000256" key="3">
    <source>
        <dbReference type="ARBA" id="ARBA00022884"/>
    </source>
</evidence>
<keyword evidence="2 4" id="KW-0271">Exosome</keyword>
<feature type="compositionally biased region" description="Basic and acidic residues" evidence="5">
    <location>
        <begin position="224"/>
        <end position="237"/>
    </location>
</feature>
<evidence type="ECO:0000256" key="5">
    <source>
        <dbReference type="SAM" id="MobiDB-lite"/>
    </source>
</evidence>
<name>A0A4P2VAR7_9ARCH</name>
<dbReference type="Gene3D" id="2.40.50.100">
    <property type="match status" value="1"/>
</dbReference>
<dbReference type="InterPro" id="IPR026699">
    <property type="entry name" value="Exosome_RNA_bind1/RRP40/RRP4"/>
</dbReference>
<comment type="function">
    <text evidence="4">Non-catalytic component of the exosome, which is a complex involved in RNA degradation. Increases the RNA binding and the efficiency of RNA degradation. Confers strong poly(A) specificity to the exosome.</text>
</comment>
<dbReference type="PANTHER" id="PTHR21321">
    <property type="entry name" value="PNAS-3 RELATED"/>
    <property type="match status" value="1"/>
</dbReference>
<dbReference type="GO" id="GO:0034475">
    <property type="term" value="P:U4 snRNA 3'-end processing"/>
    <property type="evidence" value="ECO:0007669"/>
    <property type="project" value="TreeGrafter"/>
</dbReference>
<dbReference type="RefSeq" id="WP_174447907.1">
    <property type="nucleotide sequence ID" value="NZ_AP018732.1"/>
</dbReference>
<dbReference type="GO" id="GO:0000467">
    <property type="term" value="P:exonucleolytic trimming to generate mature 3'-end of 5.8S rRNA from tricistronic rRNA transcript (SSU-rRNA, 5.8S rRNA, LSU-rRNA)"/>
    <property type="evidence" value="ECO:0007669"/>
    <property type="project" value="TreeGrafter"/>
</dbReference>
<comment type="subunit">
    <text evidence="4">Component of the archaeal exosome complex. Forms a trimer of Rrp4 and/or Csl4 subunits. The trimer associates with an hexameric ring-like arrangement composed of 3 Rrp41-Rrp42 heterodimers.</text>
</comment>
<dbReference type="GeneID" id="55583998"/>
<dbReference type="GO" id="GO:0005737">
    <property type="term" value="C:cytoplasm"/>
    <property type="evidence" value="ECO:0007669"/>
    <property type="project" value="UniProtKB-SubCell"/>
</dbReference>
<dbReference type="InterPro" id="IPR003029">
    <property type="entry name" value="S1_domain"/>
</dbReference>
<sequence>MVGTRGRKYAVPGDLVAEGRSLVAGENTYKVGNRIYATSVGLVEISGNEVRVIPLEGRYVPRQGDVVVGIVTDYNAVAWTVDINSIFYGSIFVRDLVRRGSMEKLAISDVLNVGDVVVSKIFSFSVNRDPLLSLRGPGMGRVTEGELMRISPRSVPRLLDRRERLYKMIEEATGCELTIGMNGLIVVKGAPDGILQVARALSVVESEPRYEALVRKLKSLLKVREKEPEEGNGKEGVEVGAGQ</sequence>
<gene>
    <name evidence="4" type="primary">rrp4</name>
    <name evidence="7" type="ORF">NAS2_0179</name>
</gene>
<dbReference type="InterPro" id="IPR023474">
    <property type="entry name" value="Rrp4"/>
</dbReference>
<comment type="similarity">
    <text evidence="4">Belongs to the RRP4 family.</text>
</comment>
<proteinExistence type="inferred from homology"/>
<dbReference type="Proteomes" id="UP000509448">
    <property type="component" value="Chromosome"/>
</dbReference>
<feature type="domain" description="S1 motif" evidence="6">
    <location>
        <begin position="64"/>
        <end position="135"/>
    </location>
</feature>
<keyword evidence="3 4" id="KW-0694">RNA-binding</keyword>
<keyword evidence="1 4" id="KW-0963">Cytoplasm</keyword>
<keyword evidence="8" id="KW-1185">Reference proteome</keyword>
<accession>A0A4P2VAR7</accession>
<dbReference type="Gene3D" id="3.30.1370.10">
    <property type="entry name" value="K Homology domain, type 1"/>
    <property type="match status" value="1"/>
</dbReference>
<dbReference type="HAMAP" id="MF_00623">
    <property type="entry name" value="Exosome_Rrp4"/>
    <property type="match status" value="1"/>
</dbReference>
<dbReference type="GO" id="GO:0008143">
    <property type="term" value="F:poly(A) binding"/>
    <property type="evidence" value="ECO:0007669"/>
    <property type="project" value="InterPro"/>
</dbReference>
<evidence type="ECO:0000259" key="6">
    <source>
        <dbReference type="PROSITE" id="PS50126"/>
    </source>
</evidence>
<dbReference type="PANTHER" id="PTHR21321:SF4">
    <property type="entry name" value="EXOSOME COMPLEX COMPONENT RRP4"/>
    <property type="match status" value="1"/>
</dbReference>
<evidence type="ECO:0000256" key="2">
    <source>
        <dbReference type="ARBA" id="ARBA00022835"/>
    </source>
</evidence>
<evidence type="ECO:0000256" key="4">
    <source>
        <dbReference type="HAMAP-Rule" id="MF_00623"/>
    </source>
</evidence>
<dbReference type="SUPFAM" id="SSF54791">
    <property type="entry name" value="Eukaryotic type KH-domain (KH-domain type I)"/>
    <property type="match status" value="1"/>
</dbReference>
<dbReference type="Pfam" id="PF22625">
    <property type="entry name" value="ECR1_N_2"/>
    <property type="match status" value="1"/>
</dbReference>
<evidence type="ECO:0000313" key="7">
    <source>
        <dbReference type="EMBL" id="BBE41576.1"/>
    </source>
</evidence>
<protein>
    <recommendedName>
        <fullName evidence="4">Exosome complex component Rrp4</fullName>
    </recommendedName>
</protein>
<dbReference type="SUPFAM" id="SSF110324">
    <property type="entry name" value="Ribosomal L27 protein-like"/>
    <property type="match status" value="1"/>
</dbReference>
<reference evidence="7 8" key="1">
    <citation type="journal article" date="2019" name="ISME J.">
        <title>Isolation and characterization of a thermophilic sulfur- and iron-reducing thaumarchaeote from a terrestrial acidic hot spring.</title>
        <authorList>
            <person name="Kato S."/>
            <person name="Itoh T."/>
            <person name="Yuki M."/>
            <person name="Nagamori M."/>
            <person name="Ohnishi M."/>
            <person name="Uematsu K."/>
            <person name="Suzuki K."/>
            <person name="Takashina T."/>
            <person name="Ohkuma M."/>
        </authorList>
    </citation>
    <scope>NUCLEOTIDE SEQUENCE [LARGE SCALE GENOMIC DNA]</scope>
    <source>
        <strain evidence="7 8">NAS-02</strain>
    </source>
</reference>
<comment type="subcellular location">
    <subcellularLocation>
        <location evidence="4">Cytoplasm</location>
    </subcellularLocation>
</comment>
<dbReference type="InterPro" id="IPR012340">
    <property type="entry name" value="NA-bd_OB-fold"/>
</dbReference>
<dbReference type="SUPFAM" id="SSF50249">
    <property type="entry name" value="Nucleic acid-binding proteins"/>
    <property type="match status" value="1"/>
</dbReference>
<dbReference type="KEGG" id="ccai:NAS2_0179"/>
<evidence type="ECO:0000256" key="1">
    <source>
        <dbReference type="ARBA" id="ARBA00022490"/>
    </source>
</evidence>
<dbReference type="GO" id="GO:0000178">
    <property type="term" value="C:exosome (RNase complex)"/>
    <property type="evidence" value="ECO:0007669"/>
    <property type="project" value="UniProtKB-KW"/>
</dbReference>
<dbReference type="InterPro" id="IPR036612">
    <property type="entry name" value="KH_dom_type_1_sf"/>
</dbReference>
<dbReference type="GO" id="GO:0071034">
    <property type="term" value="P:CUT catabolic process"/>
    <property type="evidence" value="ECO:0007669"/>
    <property type="project" value="TreeGrafter"/>
</dbReference>
<dbReference type="AlphaFoldDB" id="A0A4P2VAR7"/>
<feature type="region of interest" description="Disordered" evidence="5">
    <location>
        <begin position="224"/>
        <end position="243"/>
    </location>
</feature>
<dbReference type="Gene3D" id="2.40.50.140">
    <property type="entry name" value="Nucleic acid-binding proteins"/>
    <property type="match status" value="1"/>
</dbReference>